<proteinExistence type="predicted"/>
<dbReference type="InterPro" id="IPR012677">
    <property type="entry name" value="Nucleotide-bd_a/b_plait_sf"/>
</dbReference>
<feature type="domain" description="RRM" evidence="10">
    <location>
        <begin position="244"/>
        <end position="321"/>
    </location>
</feature>
<dbReference type="InterPro" id="IPR036443">
    <property type="entry name" value="Znf_RanBP2_sf"/>
</dbReference>
<dbReference type="SMART" id="SM00360">
    <property type="entry name" value="RRM"/>
    <property type="match status" value="1"/>
</dbReference>
<dbReference type="FunFam" id="4.10.1060.10:FF:000024">
    <property type="entry name" value="RNA-binding protein"/>
    <property type="match status" value="1"/>
</dbReference>
<dbReference type="GO" id="GO:0005634">
    <property type="term" value="C:nucleus"/>
    <property type="evidence" value="ECO:0007669"/>
    <property type="project" value="EnsemblFungi"/>
</dbReference>
<dbReference type="GO" id="GO:0071502">
    <property type="term" value="P:cellular response to temperature stimulus"/>
    <property type="evidence" value="ECO:0007669"/>
    <property type="project" value="EnsemblFungi"/>
</dbReference>
<dbReference type="PROSITE" id="PS01358">
    <property type="entry name" value="ZF_RANBP2_1"/>
    <property type="match status" value="2"/>
</dbReference>
<organism evidence="12 13">
    <name type="scientific">Pachysolen tannophilus NRRL Y-2460</name>
    <dbReference type="NCBI Taxonomy" id="669874"/>
    <lineage>
        <taxon>Eukaryota</taxon>
        <taxon>Fungi</taxon>
        <taxon>Dikarya</taxon>
        <taxon>Ascomycota</taxon>
        <taxon>Saccharomycotina</taxon>
        <taxon>Pichiomycetes</taxon>
        <taxon>Pachysolenaceae</taxon>
        <taxon>Pachysolen</taxon>
    </lineage>
</organism>
<dbReference type="Gene3D" id="4.10.1060.10">
    <property type="entry name" value="Zinc finger, RanBP2-type"/>
    <property type="match status" value="2"/>
</dbReference>
<dbReference type="Pfam" id="PF00929">
    <property type="entry name" value="RNase_T"/>
    <property type="match status" value="1"/>
</dbReference>
<dbReference type="CDD" id="cd06133">
    <property type="entry name" value="ERI-1_3'hExo_like"/>
    <property type="match status" value="1"/>
</dbReference>
<keyword evidence="6" id="KW-0269">Exonuclease</keyword>
<dbReference type="GO" id="GO:0008270">
    <property type="term" value="F:zinc ion binding"/>
    <property type="evidence" value="ECO:0007669"/>
    <property type="project" value="UniProtKB-KW"/>
</dbReference>
<evidence type="ECO:0000256" key="7">
    <source>
        <dbReference type="PROSITE-ProRule" id="PRU00176"/>
    </source>
</evidence>
<dbReference type="PROSITE" id="PS50199">
    <property type="entry name" value="ZF_RANBP2_2"/>
    <property type="match status" value="2"/>
</dbReference>
<dbReference type="CDD" id="cd12452">
    <property type="entry name" value="RRM_ARP_like"/>
    <property type="match status" value="1"/>
</dbReference>
<name>A0A1E4TUE0_PACTA</name>
<dbReference type="OrthoDB" id="448399at2759"/>
<keyword evidence="2" id="KW-0479">Metal-binding</keyword>
<dbReference type="InterPro" id="IPR035979">
    <property type="entry name" value="RBD_domain_sf"/>
</dbReference>
<evidence type="ECO:0000259" key="11">
    <source>
        <dbReference type="PROSITE" id="PS50199"/>
    </source>
</evidence>
<keyword evidence="4" id="KW-0378">Hydrolase</keyword>
<evidence type="ECO:0000256" key="6">
    <source>
        <dbReference type="ARBA" id="ARBA00022839"/>
    </source>
</evidence>
<dbReference type="GO" id="GO:0140453">
    <property type="term" value="C:protein aggregate center"/>
    <property type="evidence" value="ECO:0007669"/>
    <property type="project" value="EnsemblFungi"/>
</dbReference>
<dbReference type="SUPFAM" id="SSF53098">
    <property type="entry name" value="Ribonuclease H-like"/>
    <property type="match status" value="1"/>
</dbReference>
<evidence type="ECO:0000256" key="1">
    <source>
        <dbReference type="ARBA" id="ARBA00022722"/>
    </source>
</evidence>
<dbReference type="InterPro" id="IPR036397">
    <property type="entry name" value="RNaseH_sf"/>
</dbReference>
<evidence type="ECO:0000256" key="4">
    <source>
        <dbReference type="ARBA" id="ARBA00022801"/>
    </source>
</evidence>
<keyword evidence="7" id="KW-0694">RNA-binding</keyword>
<dbReference type="InterPro" id="IPR000504">
    <property type="entry name" value="RRM_dom"/>
</dbReference>
<evidence type="ECO:0000256" key="8">
    <source>
        <dbReference type="PROSITE-ProRule" id="PRU00322"/>
    </source>
</evidence>
<evidence type="ECO:0008006" key="14">
    <source>
        <dbReference type="Google" id="ProtNLM"/>
    </source>
</evidence>
<dbReference type="InterPro" id="IPR051274">
    <property type="entry name" value="3-5_Exoribonuclease"/>
</dbReference>
<feature type="non-terminal residue" evidence="12">
    <location>
        <position position="460"/>
    </location>
</feature>
<dbReference type="PROSITE" id="PS50102">
    <property type="entry name" value="RRM"/>
    <property type="match status" value="1"/>
</dbReference>
<dbReference type="SMART" id="SM00547">
    <property type="entry name" value="ZnF_RBZ"/>
    <property type="match status" value="2"/>
</dbReference>
<keyword evidence="13" id="KW-1185">Reference proteome</keyword>
<evidence type="ECO:0000313" key="12">
    <source>
        <dbReference type="EMBL" id="ODV95337.1"/>
    </source>
</evidence>
<dbReference type="InterPro" id="IPR013520">
    <property type="entry name" value="Ribonucl_H"/>
</dbReference>
<gene>
    <name evidence="12" type="ORF">PACTADRAFT_42611</name>
</gene>
<dbReference type="GO" id="GO:0003723">
    <property type="term" value="F:RNA binding"/>
    <property type="evidence" value="ECO:0007669"/>
    <property type="project" value="UniProtKB-UniRule"/>
</dbReference>
<feature type="domain" description="RanBP2-type" evidence="11">
    <location>
        <begin position="342"/>
        <end position="371"/>
    </location>
</feature>
<evidence type="ECO:0000313" key="13">
    <source>
        <dbReference type="Proteomes" id="UP000094236"/>
    </source>
</evidence>
<evidence type="ECO:0000256" key="9">
    <source>
        <dbReference type="SAM" id="MobiDB-lite"/>
    </source>
</evidence>
<accession>A0A1E4TUE0</accession>
<dbReference type="InterPro" id="IPR047201">
    <property type="entry name" value="ERI-1_3'hExo-like"/>
</dbReference>
<evidence type="ECO:0000256" key="3">
    <source>
        <dbReference type="ARBA" id="ARBA00022771"/>
    </source>
</evidence>
<evidence type="ECO:0000256" key="2">
    <source>
        <dbReference type="ARBA" id="ARBA00022723"/>
    </source>
</evidence>
<sequence length="460" mass="51517">MSDVYVVLHISTTTDENGIYSNNDSSEIIEMAWALVDYKTLEESCNDFVLIKPINAPITPLCTNLTALTWEHVRNAGTLKDAINKLDDFLKEEVIAKNLEFSFVTLNSWDLRMKLPKKCKERSISLPPYLELSRYFDLKKEIIRWQEFVHPEFLRASSASSSSSSSSSSTSSSFIWGGNTISLSQQQQQQALILNAPRRASEEVELLVRIMRALIRKAPYNLPIFKKPHDSHLDLKQFFAEKSKILYMSNLPIDTTQSELESWFTQFGGRPIAFWSLKMPNNENGTTGFAIFATHEEAVDSLAMNGRLLNEKVVEVQPSSVKVLDRSQEILTPFPSSKNRPRPGDWTCPSCGFSNFQRRTACFRCSFPAASAAAIQESIGGINTGLQQGYNSNQHNHHLNNGNHNSGSNGGNNRNANSVPFRAGDWKCINENCAYHNFAKNICCLKCGAPRVSSTIIGNN</sequence>
<dbReference type="SUPFAM" id="SSF90209">
    <property type="entry name" value="Ran binding protein zinc finger-like"/>
    <property type="match status" value="2"/>
</dbReference>
<dbReference type="STRING" id="669874.A0A1E4TUE0"/>
<dbReference type="Gene3D" id="3.30.420.10">
    <property type="entry name" value="Ribonuclease H-like superfamily/Ribonuclease H"/>
    <property type="match status" value="1"/>
</dbReference>
<evidence type="ECO:0000256" key="5">
    <source>
        <dbReference type="ARBA" id="ARBA00022833"/>
    </source>
</evidence>
<dbReference type="InterPro" id="IPR001876">
    <property type="entry name" value="Znf_RanBP2"/>
</dbReference>
<protein>
    <recommendedName>
        <fullName evidence="14">Asparagine-rich protein</fullName>
    </recommendedName>
</protein>
<dbReference type="AlphaFoldDB" id="A0A1E4TUE0"/>
<dbReference type="InterPro" id="IPR012337">
    <property type="entry name" value="RNaseH-like_sf"/>
</dbReference>
<dbReference type="PANTHER" id="PTHR23044:SF61">
    <property type="entry name" value="3'-5' EXORIBONUCLEASE 1-RELATED"/>
    <property type="match status" value="1"/>
</dbReference>
<dbReference type="PANTHER" id="PTHR23044">
    <property type="entry name" value="3'-5' EXONUCLEASE ERI1-RELATED"/>
    <property type="match status" value="1"/>
</dbReference>
<dbReference type="Pfam" id="PF00076">
    <property type="entry name" value="RRM_1"/>
    <property type="match status" value="1"/>
</dbReference>
<dbReference type="GO" id="GO:0000175">
    <property type="term" value="F:3'-5'-RNA exonuclease activity"/>
    <property type="evidence" value="ECO:0007669"/>
    <property type="project" value="InterPro"/>
</dbReference>
<evidence type="ECO:0000259" key="10">
    <source>
        <dbReference type="PROSITE" id="PS50102"/>
    </source>
</evidence>
<dbReference type="GO" id="GO:0031445">
    <property type="term" value="P:regulation of heterochromatin formation"/>
    <property type="evidence" value="ECO:0007669"/>
    <property type="project" value="EnsemblFungi"/>
</dbReference>
<dbReference type="Proteomes" id="UP000094236">
    <property type="component" value="Unassembled WGS sequence"/>
</dbReference>
<feature type="domain" description="RanBP2-type" evidence="11">
    <location>
        <begin position="422"/>
        <end position="453"/>
    </location>
</feature>
<dbReference type="SUPFAM" id="SSF54928">
    <property type="entry name" value="RNA-binding domain, RBD"/>
    <property type="match status" value="1"/>
</dbReference>
<feature type="region of interest" description="Disordered" evidence="9">
    <location>
        <begin position="387"/>
        <end position="416"/>
    </location>
</feature>
<dbReference type="InterPro" id="IPR034351">
    <property type="entry name" value="Nrp1_RRM"/>
</dbReference>
<keyword evidence="1" id="KW-0540">Nuclease</keyword>
<dbReference type="Gene3D" id="3.30.70.330">
    <property type="match status" value="1"/>
</dbReference>
<feature type="compositionally biased region" description="Low complexity" evidence="9">
    <location>
        <begin position="391"/>
        <end position="416"/>
    </location>
</feature>
<dbReference type="Pfam" id="PF00641">
    <property type="entry name" value="Zn_ribbon_RanBP"/>
    <property type="match status" value="2"/>
</dbReference>
<keyword evidence="5" id="KW-0862">Zinc</keyword>
<dbReference type="EMBL" id="KV454014">
    <property type="protein sequence ID" value="ODV95337.1"/>
    <property type="molecule type" value="Genomic_DNA"/>
</dbReference>
<keyword evidence="3 8" id="KW-0863">Zinc-finger</keyword>
<reference evidence="13" key="1">
    <citation type="submission" date="2016-05" db="EMBL/GenBank/DDBJ databases">
        <title>Comparative genomics of biotechnologically important yeasts.</title>
        <authorList>
            <consortium name="DOE Joint Genome Institute"/>
            <person name="Riley R."/>
            <person name="Haridas S."/>
            <person name="Wolfe K.H."/>
            <person name="Lopes M.R."/>
            <person name="Hittinger C.T."/>
            <person name="Goker M."/>
            <person name="Salamov A."/>
            <person name="Wisecaver J."/>
            <person name="Long T.M."/>
            <person name="Aerts A.L."/>
            <person name="Barry K."/>
            <person name="Choi C."/>
            <person name="Clum A."/>
            <person name="Coughlan A.Y."/>
            <person name="Deshpande S."/>
            <person name="Douglass A.P."/>
            <person name="Hanson S.J."/>
            <person name="Klenk H.-P."/>
            <person name="Labutti K."/>
            <person name="Lapidus A."/>
            <person name="Lindquist E."/>
            <person name="Lipzen A."/>
            <person name="Meier-Kolthoff J.P."/>
            <person name="Ohm R.A."/>
            <person name="Otillar R.P."/>
            <person name="Pangilinan J."/>
            <person name="Peng Y."/>
            <person name="Rokas A."/>
            <person name="Rosa C.A."/>
            <person name="Scheuner C."/>
            <person name="Sibirny A.A."/>
            <person name="Slot J.C."/>
            <person name="Stielow J.B."/>
            <person name="Sun H."/>
            <person name="Kurtzman C.P."/>
            <person name="Blackwell M."/>
            <person name="Grigoriev I.V."/>
            <person name="Jeffries T.W."/>
        </authorList>
    </citation>
    <scope>NUCLEOTIDE SEQUENCE [LARGE SCALE GENOMIC DNA]</scope>
    <source>
        <strain evidence="13">NRRL Y-2460</strain>
    </source>
</reference>